<reference evidence="3" key="1">
    <citation type="submission" date="2016-10" db="EMBL/GenBank/DDBJ databases">
        <authorList>
            <person name="Varghese N."/>
            <person name="Submissions S."/>
        </authorList>
    </citation>
    <scope>NUCLEOTIDE SEQUENCE [LARGE SCALE GENOMIC DNA]</scope>
    <source>
        <strain evidence="3">JCM 14963</strain>
    </source>
</reference>
<accession>A0A1H1PF11</accession>
<evidence type="ECO:0000256" key="1">
    <source>
        <dbReference type="SAM" id="SignalP"/>
    </source>
</evidence>
<dbReference type="AlphaFoldDB" id="A0A1H1PF11"/>
<dbReference type="EMBL" id="LT629763">
    <property type="protein sequence ID" value="SDS09680.1"/>
    <property type="molecule type" value="Genomic_DNA"/>
</dbReference>
<dbReference type="Pfam" id="PF11006">
    <property type="entry name" value="DUF2845"/>
    <property type="match status" value="1"/>
</dbReference>
<evidence type="ECO:0000313" key="2">
    <source>
        <dbReference type="EMBL" id="SDS09680.1"/>
    </source>
</evidence>
<dbReference type="InterPro" id="IPR021268">
    <property type="entry name" value="DUF2845"/>
</dbReference>
<dbReference type="Proteomes" id="UP000243413">
    <property type="component" value="Chromosome I"/>
</dbReference>
<sequence>MNRLLMQLTALGTAAGMALLCTHLHAAMRCAGGLIDEGDSMDQVMQQCGEPDQRETTPQYIEADGFPAEGSVNEEDWVYGPDNGMYRYLHFIDGKLVRLRSQRN</sequence>
<evidence type="ECO:0008006" key="4">
    <source>
        <dbReference type="Google" id="ProtNLM"/>
    </source>
</evidence>
<dbReference type="STRING" id="472181.SAMN05216271_1147"/>
<protein>
    <recommendedName>
        <fullName evidence="4">DUF2845 domain-containing protein</fullName>
    </recommendedName>
</protein>
<proteinExistence type="predicted"/>
<evidence type="ECO:0000313" key="3">
    <source>
        <dbReference type="Proteomes" id="UP000243413"/>
    </source>
</evidence>
<dbReference type="RefSeq" id="WP_231702010.1">
    <property type="nucleotide sequence ID" value="NZ_LT629763.1"/>
</dbReference>
<gene>
    <name evidence="2" type="ORF">SAMN05216271_1147</name>
</gene>
<feature type="chain" id="PRO_5009256488" description="DUF2845 domain-containing protein" evidence="1">
    <location>
        <begin position="27"/>
        <end position="104"/>
    </location>
</feature>
<keyword evidence="1" id="KW-0732">Signal</keyword>
<name>A0A1H1PF11_9GAMM</name>
<feature type="signal peptide" evidence="1">
    <location>
        <begin position="1"/>
        <end position="26"/>
    </location>
</feature>
<organism evidence="2 3">
    <name type="scientific">Halopseudomonas sabulinigri</name>
    <dbReference type="NCBI Taxonomy" id="472181"/>
    <lineage>
        <taxon>Bacteria</taxon>
        <taxon>Pseudomonadati</taxon>
        <taxon>Pseudomonadota</taxon>
        <taxon>Gammaproteobacteria</taxon>
        <taxon>Pseudomonadales</taxon>
        <taxon>Pseudomonadaceae</taxon>
        <taxon>Halopseudomonas</taxon>
    </lineage>
</organism>